<comment type="caution">
    <text evidence="2">The sequence shown here is derived from an EMBL/GenBank/DDBJ whole genome shotgun (WGS) entry which is preliminary data.</text>
</comment>
<dbReference type="InParanoid" id="A0A409XLB5"/>
<feature type="compositionally biased region" description="Basic and acidic residues" evidence="1">
    <location>
        <begin position="319"/>
        <end position="333"/>
    </location>
</feature>
<accession>A0A409XLB5</accession>
<dbReference type="Proteomes" id="UP000283269">
    <property type="component" value="Unassembled WGS sequence"/>
</dbReference>
<sequence>MASDSSESPMVLTPESTGTSGPNADTFPDSPTTSVTAVKKARRQTAFYPNMNSSNKPMKPFSRSAAKRESVMALGSIEHLQHYFTKTGLAAKKTPLALDKPHLGVVLAIGGMGHIPTSPSLSDIQDFKMPPSPAIPAAPQQTFSPHVKIYEVDPESLLPGVIEDVIAVAQAWKVENYRDESSVANLDTPFDVLEVLKTTPRAIKSVRNYLLSLPDESAGTIRAHFRPKILGPAKPALNNSSASTSSASSSPPKQTRPDPIILIRRSALEVLTVLRQLEETWRLPLEDDAYDAQSDGGHSHGGASVPSPSNITLDLPSDEPQHRSGHRPDHDPDSSITFSLVQVQGRYESVPVWEDEEGTFRIDDEEEKEKRDEWDERLVLGTGWLYRQDVKLGDLTKERDVVDAYLDIVDEVLFEGKRVAGGERGWDKVRRKREGRAVSRAAKIRRVSSGEGRNLGAGEADAAKRRASTGIVNIMMRGMSLAEEPEEMDDIQEEQEELTIDDDDLPEWAKRSTFIDDRLGRVHALLAFFLPPHLRSVLGVPSSRGDLLSSLSSGQLLCVAYNSCVRKSMKPWGFVTKEGIHDIIALENAAQETGEEKEGKKLWTFRRTDNLRLWVGALKLRYMIPIQIPTQPLSQHPGSSSVTNTPLSSPSATAQRFALSKADREPPIQFDARIVAKKEEGWEDMLEAVLYRWVDKIVDERRSFH</sequence>
<dbReference type="STRING" id="93625.A0A409XLB5"/>
<dbReference type="EMBL" id="NHYD01001323">
    <property type="protein sequence ID" value="PPQ91534.1"/>
    <property type="molecule type" value="Genomic_DNA"/>
</dbReference>
<keyword evidence="3" id="KW-1185">Reference proteome</keyword>
<dbReference type="AlphaFoldDB" id="A0A409XLB5"/>
<feature type="compositionally biased region" description="Low complexity" evidence="1">
    <location>
        <begin position="240"/>
        <end position="250"/>
    </location>
</feature>
<reference evidence="2 3" key="1">
    <citation type="journal article" date="2018" name="Evol. Lett.">
        <title>Horizontal gene cluster transfer increased hallucinogenic mushroom diversity.</title>
        <authorList>
            <person name="Reynolds H.T."/>
            <person name="Vijayakumar V."/>
            <person name="Gluck-Thaler E."/>
            <person name="Korotkin H.B."/>
            <person name="Matheny P.B."/>
            <person name="Slot J.C."/>
        </authorList>
    </citation>
    <scope>NUCLEOTIDE SEQUENCE [LARGE SCALE GENOMIC DNA]</scope>
    <source>
        <strain evidence="2 3">2631</strain>
    </source>
</reference>
<gene>
    <name evidence="2" type="ORF">CVT25_008802</name>
</gene>
<feature type="region of interest" description="Disordered" evidence="1">
    <location>
        <begin position="232"/>
        <end position="258"/>
    </location>
</feature>
<protein>
    <submittedName>
        <fullName evidence="2">Uncharacterized protein</fullName>
    </submittedName>
</protein>
<evidence type="ECO:0000313" key="2">
    <source>
        <dbReference type="EMBL" id="PPQ91534.1"/>
    </source>
</evidence>
<feature type="region of interest" description="Disordered" evidence="1">
    <location>
        <begin position="1"/>
        <end position="36"/>
    </location>
</feature>
<evidence type="ECO:0000313" key="3">
    <source>
        <dbReference type="Proteomes" id="UP000283269"/>
    </source>
</evidence>
<feature type="region of interest" description="Disordered" evidence="1">
    <location>
        <begin position="292"/>
        <end position="335"/>
    </location>
</feature>
<dbReference type="PANTHER" id="PTHR38702:SF1">
    <property type="entry name" value="CALPONIN-HOMOLOGY (CH) DOMAIN-CONTAINING PROTEIN"/>
    <property type="match status" value="1"/>
</dbReference>
<proteinExistence type="predicted"/>
<dbReference type="OrthoDB" id="2534759at2759"/>
<evidence type="ECO:0000256" key="1">
    <source>
        <dbReference type="SAM" id="MobiDB-lite"/>
    </source>
</evidence>
<organism evidence="2 3">
    <name type="scientific">Psilocybe cyanescens</name>
    <dbReference type="NCBI Taxonomy" id="93625"/>
    <lineage>
        <taxon>Eukaryota</taxon>
        <taxon>Fungi</taxon>
        <taxon>Dikarya</taxon>
        <taxon>Basidiomycota</taxon>
        <taxon>Agaricomycotina</taxon>
        <taxon>Agaricomycetes</taxon>
        <taxon>Agaricomycetidae</taxon>
        <taxon>Agaricales</taxon>
        <taxon>Agaricineae</taxon>
        <taxon>Strophariaceae</taxon>
        <taxon>Psilocybe</taxon>
    </lineage>
</organism>
<dbReference type="PANTHER" id="PTHR38702">
    <property type="entry name" value="CALPONIN-HOMOLOGY (CH) DOMAIN-CONTAINING PROTEIN"/>
    <property type="match status" value="1"/>
</dbReference>
<feature type="compositionally biased region" description="Polar residues" evidence="1">
    <location>
        <begin position="633"/>
        <end position="654"/>
    </location>
</feature>
<feature type="region of interest" description="Disordered" evidence="1">
    <location>
        <begin position="633"/>
        <end position="658"/>
    </location>
</feature>
<name>A0A409XLB5_PSICY</name>